<name>A0A1I5QQC0_9FIRM</name>
<dbReference type="RefSeq" id="WP_177201566.1">
    <property type="nucleotide sequence ID" value="NZ_FOXO01000002.1"/>
</dbReference>
<evidence type="ECO:0000313" key="2">
    <source>
        <dbReference type="Proteomes" id="UP000182624"/>
    </source>
</evidence>
<accession>A0A1I5QQC0</accession>
<gene>
    <name evidence="1" type="ORF">SAMN04487928_102240</name>
</gene>
<dbReference type="AlphaFoldDB" id="A0A1I5QQC0"/>
<sequence>MNIDVLSLRTNMNAAVNNIEPSTKDMTRRYTGSSILASISFSDMLENALRNELLKES</sequence>
<evidence type="ECO:0000313" key="1">
    <source>
        <dbReference type="EMBL" id="SFP48469.1"/>
    </source>
</evidence>
<protein>
    <submittedName>
        <fullName evidence="1">Uncharacterized protein</fullName>
    </submittedName>
</protein>
<dbReference type="Proteomes" id="UP000182624">
    <property type="component" value="Unassembled WGS sequence"/>
</dbReference>
<reference evidence="2" key="1">
    <citation type="submission" date="2016-10" db="EMBL/GenBank/DDBJ databases">
        <authorList>
            <person name="Varghese N."/>
            <person name="Submissions S."/>
        </authorList>
    </citation>
    <scope>NUCLEOTIDE SEQUENCE [LARGE SCALE GENOMIC DNA]</scope>
    <source>
        <strain evidence="2">P18</strain>
    </source>
</reference>
<keyword evidence="2" id="KW-1185">Reference proteome</keyword>
<organism evidence="1 2">
    <name type="scientific">Butyrivibrio proteoclasticus</name>
    <dbReference type="NCBI Taxonomy" id="43305"/>
    <lineage>
        <taxon>Bacteria</taxon>
        <taxon>Bacillati</taxon>
        <taxon>Bacillota</taxon>
        <taxon>Clostridia</taxon>
        <taxon>Lachnospirales</taxon>
        <taxon>Lachnospiraceae</taxon>
        <taxon>Butyrivibrio</taxon>
    </lineage>
</organism>
<dbReference type="EMBL" id="FOXO01000002">
    <property type="protein sequence ID" value="SFP48469.1"/>
    <property type="molecule type" value="Genomic_DNA"/>
</dbReference>
<proteinExistence type="predicted"/>